<dbReference type="Pfam" id="PF14025">
    <property type="entry name" value="DUF4241"/>
    <property type="match status" value="1"/>
</dbReference>
<dbReference type="RefSeq" id="WP_132408689.1">
    <property type="nucleotide sequence ID" value="NZ_SMKA01000090.1"/>
</dbReference>
<accession>A0A4R4PYN5</accession>
<dbReference type="InterPro" id="IPR025335">
    <property type="entry name" value="DUF4241"/>
</dbReference>
<reference evidence="1 2" key="1">
    <citation type="submission" date="2019-03" db="EMBL/GenBank/DDBJ databases">
        <title>Draft genome sequences of novel Actinobacteria.</title>
        <authorList>
            <person name="Sahin N."/>
            <person name="Ay H."/>
            <person name="Saygin H."/>
        </authorList>
    </citation>
    <scope>NUCLEOTIDE SEQUENCE [LARGE SCALE GENOMIC DNA]</scope>
    <source>
        <strain evidence="1 2">JCM 30547</strain>
    </source>
</reference>
<keyword evidence="2" id="KW-1185">Reference proteome</keyword>
<proteinExistence type="predicted"/>
<dbReference type="OrthoDB" id="9789980at2"/>
<evidence type="ECO:0000313" key="1">
    <source>
        <dbReference type="EMBL" id="TDC27688.1"/>
    </source>
</evidence>
<sequence>MNQDGVRARVEAFVADFHNAWERTGKPTNSSNIDQVFEAWTGELAGIVDDHFTIGASTGGEGSLSSSAAHDPSLETITEVKVETDRATVRSVINHGSMPNYYEYRLVREDEQWRICQLLHFFDPPGAPLIDPAQAEILLNAASLDAALPELPADLQLDVANLFAHGRQVAPFGEPVSLEVVRLGEVTCGSGVLTVRDFGYGAFGLAPLARRLPAGTYCAEVSTAAGTNVALRLLISEAPVVSWRPAEVAGESNVIGVDAGNVAVLDLANLVSCDAQQVEELYQEHSSKLFDAAGAVFSLTGAVNDAVMVTSGFGDGAYPCYWGVAEDGTIASLVVDFLVLIEETVRVITVPWQLGQVNTPELADHELHVTANGDSFVIRRTGDTISKIRVLAPDGTELMDGHRLGLSVAGDQHSQIWEPRTALPPDSILEVTLQDGYRHI</sequence>
<dbReference type="Proteomes" id="UP000295075">
    <property type="component" value="Unassembled WGS sequence"/>
</dbReference>
<protein>
    <submittedName>
        <fullName evidence="1">DUF4241 domain-containing protein</fullName>
    </submittedName>
</protein>
<gene>
    <name evidence="1" type="ORF">E1261_20255</name>
</gene>
<dbReference type="AlphaFoldDB" id="A0A4R4PYN5"/>
<name>A0A4R4PYN5_9ACTN</name>
<evidence type="ECO:0000313" key="2">
    <source>
        <dbReference type="Proteomes" id="UP000295075"/>
    </source>
</evidence>
<comment type="caution">
    <text evidence="1">The sequence shown here is derived from an EMBL/GenBank/DDBJ whole genome shotgun (WGS) entry which is preliminary data.</text>
</comment>
<organism evidence="1 2">
    <name type="scientific">Kribbella albertanoniae</name>
    <dbReference type="NCBI Taxonomy" id="1266829"/>
    <lineage>
        <taxon>Bacteria</taxon>
        <taxon>Bacillati</taxon>
        <taxon>Actinomycetota</taxon>
        <taxon>Actinomycetes</taxon>
        <taxon>Propionibacteriales</taxon>
        <taxon>Kribbellaceae</taxon>
        <taxon>Kribbella</taxon>
    </lineage>
</organism>
<dbReference type="EMBL" id="SMKA01000090">
    <property type="protein sequence ID" value="TDC27688.1"/>
    <property type="molecule type" value="Genomic_DNA"/>
</dbReference>